<dbReference type="InterPro" id="IPR008979">
    <property type="entry name" value="Galactose-bd-like_sf"/>
</dbReference>
<dbReference type="PANTHER" id="PTHR46343">
    <property type="entry name" value="HYR DOMAIN-CONTAINING PROTEIN"/>
    <property type="match status" value="1"/>
</dbReference>
<dbReference type="Gene3D" id="2.60.40.10">
    <property type="entry name" value="Immunoglobulins"/>
    <property type="match status" value="1"/>
</dbReference>
<dbReference type="InterPro" id="IPR013783">
    <property type="entry name" value="Ig-like_fold"/>
</dbReference>
<proteinExistence type="predicted"/>
<reference evidence="6 7" key="1">
    <citation type="journal article" date="2013" name="Int. J. Syst. Evol. Microbiol.">
        <title>Kordia antarctica sp. nov., isolated from Antarctic seawater.</title>
        <authorList>
            <person name="Baek K."/>
            <person name="Choi A."/>
            <person name="Kang I."/>
            <person name="Lee K."/>
            <person name="Cho J.C."/>
        </authorList>
    </citation>
    <scope>NUCLEOTIDE SEQUENCE [LARGE SCALE GENOMIC DNA]</scope>
    <source>
        <strain evidence="6 7">IMCC3317</strain>
    </source>
</reference>
<dbReference type="PROSITE" id="PS50825">
    <property type="entry name" value="HYR"/>
    <property type="match status" value="1"/>
</dbReference>
<evidence type="ECO:0000256" key="3">
    <source>
        <dbReference type="SAM" id="SignalP"/>
    </source>
</evidence>
<dbReference type="InterPro" id="IPR001304">
    <property type="entry name" value="C-type_lectin-like"/>
</dbReference>
<feature type="signal peptide" evidence="3">
    <location>
        <begin position="1"/>
        <end position="20"/>
    </location>
</feature>
<dbReference type="SUPFAM" id="SSF56436">
    <property type="entry name" value="C-type lectin-like"/>
    <property type="match status" value="1"/>
</dbReference>
<feature type="domain" description="C-type lectin" evidence="4">
    <location>
        <begin position="298"/>
        <end position="413"/>
    </location>
</feature>
<dbReference type="KEGG" id="kan:IMCC3317_12080"/>
<keyword evidence="2" id="KW-0677">Repeat</keyword>
<dbReference type="Gene3D" id="2.60.120.260">
    <property type="entry name" value="Galactose-binding domain-like"/>
    <property type="match status" value="1"/>
</dbReference>
<dbReference type="Pfam" id="PF00059">
    <property type="entry name" value="Lectin_C"/>
    <property type="match status" value="1"/>
</dbReference>
<dbReference type="RefSeq" id="WP_160128578.1">
    <property type="nucleotide sequence ID" value="NZ_CP019288.1"/>
</dbReference>
<feature type="chain" id="PRO_5029612944" description="HYR domain-containing protein" evidence="3">
    <location>
        <begin position="21"/>
        <end position="550"/>
    </location>
</feature>
<dbReference type="InterPro" id="IPR043555">
    <property type="entry name" value="SRPX-like"/>
</dbReference>
<dbReference type="PROSITE" id="PS50041">
    <property type="entry name" value="C_TYPE_LECTIN_2"/>
    <property type="match status" value="1"/>
</dbReference>
<dbReference type="SMART" id="SM00034">
    <property type="entry name" value="CLECT"/>
    <property type="match status" value="1"/>
</dbReference>
<evidence type="ECO:0000313" key="7">
    <source>
        <dbReference type="Proteomes" id="UP000464657"/>
    </source>
</evidence>
<dbReference type="AlphaFoldDB" id="A0A7L4ZH48"/>
<protein>
    <recommendedName>
        <fullName evidence="8">HYR domain-containing protein</fullName>
    </recommendedName>
</protein>
<feature type="domain" description="HYR" evidence="5">
    <location>
        <begin position="163"/>
        <end position="247"/>
    </location>
</feature>
<dbReference type="Proteomes" id="UP000464657">
    <property type="component" value="Chromosome"/>
</dbReference>
<sequence>MKKTLFFLLLFCTGMSFTHAQGIFDDSIHTATNFGSVNSPGAEGVQNIIDQNSNTKFLDFDAFDGIGFQVDLLGVSKTAIGMEYVTANDAEERDPTNYEVFGSNDGTNYTSIATGAIPCISTRFFSRTFSFANTNSYTYYRVNFTGTCGTSNINQIADVQLFESIGDSPVITCPSNISMNNTTGQCDTVINYTVTANDTEDGALTPTVTSGLASGASFPVGITEIFMSVTDSDNNTSSCSFTVTVVDTENPVAGCPANIMQTAANFGDTTAVVNYALTPTDNCVLINPLPNFTPLTTINGKAYYLSDTSFFPQDAFNDAIAQNGFVGTIRNATDNALITEAVNRVGGAGDLLIGYNDVATEGNFVWQSGDTATYNNWNPGEPNNAGNEDYTVSQSSGGWNDVTNGTAYRYLLEIDYIPTQTAGLASGSDFPIGTTTNTFTITDLAGNSVMCSFDVTVDANLSVTENAFSNSIKLFPNPTKDVITINSVTNISIDRITILDLNGRIVKTITNIGQLSDEKTIDISTLSAGMYFVKIEDTESRIAVKRLVKN</sequence>
<evidence type="ECO:0000313" key="6">
    <source>
        <dbReference type="EMBL" id="QHI35860.1"/>
    </source>
</evidence>
<keyword evidence="1 3" id="KW-0732">Signal</keyword>
<dbReference type="NCBIfam" id="TIGR04183">
    <property type="entry name" value="Por_Secre_tail"/>
    <property type="match status" value="1"/>
</dbReference>
<dbReference type="InterPro" id="IPR026444">
    <property type="entry name" value="Secre_tail"/>
</dbReference>
<evidence type="ECO:0008006" key="8">
    <source>
        <dbReference type="Google" id="ProtNLM"/>
    </source>
</evidence>
<dbReference type="SUPFAM" id="SSF49785">
    <property type="entry name" value="Galactose-binding domain-like"/>
    <property type="match status" value="1"/>
</dbReference>
<dbReference type="Gene3D" id="3.10.100.10">
    <property type="entry name" value="Mannose-Binding Protein A, subunit A"/>
    <property type="match status" value="1"/>
</dbReference>
<evidence type="ECO:0000259" key="4">
    <source>
        <dbReference type="PROSITE" id="PS50041"/>
    </source>
</evidence>
<dbReference type="PANTHER" id="PTHR46343:SF2">
    <property type="entry name" value="SUSHI_VON WILLEBRAND FACTOR TYPE A_EGF_PENTRAXIN DOMAIN-CONTAINING 1"/>
    <property type="match status" value="1"/>
</dbReference>
<dbReference type="EMBL" id="CP019288">
    <property type="protein sequence ID" value="QHI35860.1"/>
    <property type="molecule type" value="Genomic_DNA"/>
</dbReference>
<organism evidence="6 7">
    <name type="scientific">Kordia antarctica</name>
    <dbReference type="NCBI Taxonomy" id="1218801"/>
    <lineage>
        <taxon>Bacteria</taxon>
        <taxon>Pseudomonadati</taxon>
        <taxon>Bacteroidota</taxon>
        <taxon>Flavobacteriia</taxon>
        <taxon>Flavobacteriales</taxon>
        <taxon>Flavobacteriaceae</taxon>
        <taxon>Kordia</taxon>
    </lineage>
</organism>
<dbReference type="OrthoDB" id="9805017at2"/>
<keyword evidence="7" id="KW-1185">Reference proteome</keyword>
<dbReference type="Pfam" id="PF18962">
    <property type="entry name" value="Por_Secre_tail"/>
    <property type="match status" value="1"/>
</dbReference>
<dbReference type="InterPro" id="IPR016187">
    <property type="entry name" value="CTDL_fold"/>
</dbReference>
<evidence type="ECO:0000256" key="2">
    <source>
        <dbReference type="ARBA" id="ARBA00022737"/>
    </source>
</evidence>
<gene>
    <name evidence="6" type="ORF">IMCC3317_12080</name>
</gene>
<name>A0A7L4ZH48_9FLAO</name>
<dbReference type="InterPro" id="IPR016186">
    <property type="entry name" value="C-type_lectin-like/link_sf"/>
</dbReference>
<accession>A0A7L4ZH48</accession>
<dbReference type="InterPro" id="IPR003410">
    <property type="entry name" value="HYR_dom"/>
</dbReference>
<evidence type="ECO:0000259" key="5">
    <source>
        <dbReference type="PROSITE" id="PS50825"/>
    </source>
</evidence>
<evidence type="ECO:0000256" key="1">
    <source>
        <dbReference type="ARBA" id="ARBA00022729"/>
    </source>
</evidence>
<dbReference type="Pfam" id="PF02494">
    <property type="entry name" value="HYR"/>
    <property type="match status" value="2"/>
</dbReference>